<evidence type="ECO:0000313" key="2">
    <source>
        <dbReference type="EMBL" id="KAH9596524.1"/>
    </source>
</evidence>
<name>A0A094ZRE6_SCHHA</name>
<dbReference type="GeneID" id="24593093"/>
<feature type="non-terminal residue" evidence="3">
    <location>
        <position position="154"/>
    </location>
</feature>
<dbReference type="InterPro" id="IPR026721">
    <property type="entry name" value="TMEM18"/>
</dbReference>
<keyword evidence="1 3" id="KW-0812">Transmembrane</keyword>
<keyword evidence="1" id="KW-0472">Membrane</keyword>
<dbReference type="EMBL" id="AMPZ03000001">
    <property type="protein sequence ID" value="KAH9596524.1"/>
    <property type="molecule type" value="Genomic_DNA"/>
</dbReference>
<feature type="transmembrane region" description="Helical" evidence="1">
    <location>
        <begin position="32"/>
        <end position="51"/>
    </location>
</feature>
<reference evidence="2" key="3">
    <citation type="submission" date="2021-06" db="EMBL/GenBank/DDBJ databases">
        <title>Chromosome-level genome assembly for S. haematobium.</title>
        <authorList>
            <person name="Stroehlein A.J."/>
        </authorList>
    </citation>
    <scope>NUCLEOTIDE SEQUENCE</scope>
</reference>
<feature type="transmembrane region" description="Helical" evidence="1">
    <location>
        <begin position="106"/>
        <end position="131"/>
    </location>
</feature>
<organism evidence="3">
    <name type="scientific">Schistosoma haematobium</name>
    <name type="common">Blood fluke</name>
    <dbReference type="NCBI Taxonomy" id="6185"/>
    <lineage>
        <taxon>Eukaryota</taxon>
        <taxon>Metazoa</taxon>
        <taxon>Spiralia</taxon>
        <taxon>Lophotrochozoa</taxon>
        <taxon>Platyhelminthes</taxon>
        <taxon>Trematoda</taxon>
        <taxon>Digenea</taxon>
        <taxon>Strigeidida</taxon>
        <taxon>Schistosomatoidea</taxon>
        <taxon>Schistosomatidae</taxon>
        <taxon>Schistosoma</taxon>
    </lineage>
</organism>
<proteinExistence type="predicted"/>
<dbReference type="Proteomes" id="UP000471633">
    <property type="component" value="Unassembled WGS sequence"/>
</dbReference>
<sequence length="154" mass="17789">MNFSFQFLDITTNPTVNTIYGTILSIPWTSELWLVSLIGFHFLTSICVIAFRKCTNLLLCILLISRKVSCIIVYNIVGTVWFSHRTNEFAANNWNLFATEQYFDSYGYFISCIWNIPVILNSLLIVLLLVLQINSLIIQSKRLQIANKKRLKTD</sequence>
<evidence type="ECO:0000313" key="4">
    <source>
        <dbReference type="Proteomes" id="UP000471633"/>
    </source>
</evidence>
<evidence type="ECO:0000313" key="3">
    <source>
        <dbReference type="EMBL" id="KGB37325.1"/>
    </source>
</evidence>
<gene>
    <name evidence="2" type="primary">TMEM18_1</name>
    <name evidence="2" type="ORF">MS3_00002177</name>
    <name evidence="3" type="ORF">MS3_05652</name>
</gene>
<keyword evidence="1" id="KW-1133">Transmembrane helix</keyword>
<reference evidence="3" key="1">
    <citation type="journal article" date="2012" name="Nat. Genet.">
        <title>Whole-genome sequence of Schistosoma haematobium.</title>
        <authorList>
            <person name="Young N.D."/>
            <person name="Jex A.R."/>
            <person name="Li B."/>
            <person name="Liu S."/>
            <person name="Yang L."/>
            <person name="Xiong Z."/>
            <person name="Li Y."/>
            <person name="Cantacessi C."/>
            <person name="Hall R.S."/>
            <person name="Xu X."/>
            <person name="Chen F."/>
            <person name="Wu X."/>
            <person name="Zerlotini A."/>
            <person name="Oliveira G."/>
            <person name="Hofmann A."/>
            <person name="Zhang G."/>
            <person name="Fang X."/>
            <person name="Kang Y."/>
            <person name="Campbell B.E."/>
            <person name="Loukas A."/>
            <person name="Ranganathan S."/>
            <person name="Rollinson D."/>
            <person name="Rinaldi G."/>
            <person name="Brindley P.J."/>
            <person name="Yang H."/>
            <person name="Wang J."/>
            <person name="Wang J."/>
            <person name="Gasser R.B."/>
        </authorList>
    </citation>
    <scope>NUCLEOTIDE SEQUENCE [LARGE SCALE GENOMIC DNA]</scope>
</reference>
<accession>A0A094ZRE6</accession>
<dbReference type="RefSeq" id="XP_051075204.1">
    <property type="nucleotide sequence ID" value="XM_051209745.1"/>
</dbReference>
<reference evidence="2" key="2">
    <citation type="journal article" date="2019" name="Gigascience">
        <title>High-quality Schistosoma haematobium genome achieved by single-molecule and long-range sequencing.</title>
        <authorList>
            <person name="Stroehlein A.J."/>
            <person name="Korhonen P.K."/>
            <person name="Chong T.M."/>
            <person name="Lim Y.L."/>
            <person name="Chan K.G."/>
            <person name="Webster B."/>
            <person name="Rollinson D."/>
            <person name="Brindley P.J."/>
            <person name="Gasser R.B."/>
            <person name="Young N.D."/>
        </authorList>
    </citation>
    <scope>NUCLEOTIDE SEQUENCE</scope>
</reference>
<keyword evidence="4" id="KW-1185">Reference proteome</keyword>
<feature type="transmembrane region" description="Helical" evidence="1">
    <location>
        <begin position="58"/>
        <end position="77"/>
    </location>
</feature>
<evidence type="ECO:0000256" key="1">
    <source>
        <dbReference type="SAM" id="Phobius"/>
    </source>
</evidence>
<dbReference type="EMBL" id="KL250870">
    <property type="protein sequence ID" value="KGB37325.1"/>
    <property type="molecule type" value="Genomic_DNA"/>
</dbReference>
<dbReference type="AlphaFoldDB" id="A0A094ZRE6"/>
<reference evidence="2" key="4">
    <citation type="journal article" date="2022" name="PLoS Pathog.">
        <title>Chromosome-level genome of Schistosoma haematobium underpins genome-wide explorations of molecular variation.</title>
        <authorList>
            <person name="Stroehlein A.J."/>
            <person name="Korhonen P.K."/>
            <person name="Lee V.V."/>
            <person name="Ralph S.A."/>
            <person name="Mentink-Kane M."/>
            <person name="You H."/>
            <person name="McManus D.P."/>
            <person name="Tchuente L.T."/>
            <person name="Stothard J.R."/>
            <person name="Kaur P."/>
            <person name="Dudchenko O."/>
            <person name="Aiden E.L."/>
            <person name="Yang B."/>
            <person name="Yang H."/>
            <person name="Emery A.M."/>
            <person name="Webster B.L."/>
            <person name="Brindley P.J."/>
            <person name="Rollinson D."/>
            <person name="Chang B.C.H."/>
            <person name="Gasser R.B."/>
            <person name="Young N.D."/>
        </authorList>
    </citation>
    <scope>NUCLEOTIDE SEQUENCE</scope>
</reference>
<dbReference type="Pfam" id="PF14770">
    <property type="entry name" value="TMEM18"/>
    <property type="match status" value="1"/>
</dbReference>
<dbReference type="CTD" id="24593093"/>
<protein>
    <submittedName>
        <fullName evidence="3">Transmembrane protein 18</fullName>
    </submittedName>
</protein>